<keyword evidence="2" id="KW-1185">Reference proteome</keyword>
<comment type="caution">
    <text evidence="1">The sequence shown here is derived from an EMBL/GenBank/DDBJ whole genome shotgun (WGS) entry which is preliminary data.</text>
</comment>
<dbReference type="AlphaFoldDB" id="A0A8S1CGI0"/>
<proteinExistence type="predicted"/>
<evidence type="ECO:0000313" key="1">
    <source>
        <dbReference type="EMBL" id="CAB3367300.1"/>
    </source>
</evidence>
<protein>
    <submittedName>
        <fullName evidence="1">Uncharacterized protein</fullName>
    </submittedName>
</protein>
<organism evidence="1 2">
    <name type="scientific">Cloeon dipterum</name>
    <dbReference type="NCBI Taxonomy" id="197152"/>
    <lineage>
        <taxon>Eukaryota</taxon>
        <taxon>Metazoa</taxon>
        <taxon>Ecdysozoa</taxon>
        <taxon>Arthropoda</taxon>
        <taxon>Hexapoda</taxon>
        <taxon>Insecta</taxon>
        <taxon>Pterygota</taxon>
        <taxon>Palaeoptera</taxon>
        <taxon>Ephemeroptera</taxon>
        <taxon>Pisciforma</taxon>
        <taxon>Baetidae</taxon>
        <taxon>Cloeon</taxon>
    </lineage>
</organism>
<sequence length="249" mass="28219">MRCTRGELIVRGPKNIPGIARNLVYYLPTNDLCPIGFLNSFLELPNVSALWGRLVFLTPTACSAFLGIIQERYGHCQFVSAWMTNLFHPACATLTTLIISQFQALDKEVLTYNHNDAEIIALYALYIYTRADDLVVSMKSVKPAVGGWLDGFVFFWIDVIYSLELDRRITALTCEFQFPTSSLSQEMRIYNQCENIKECHLLMRMTLANPNEPAAFYFDVTADGVNELTLKGVHILNIQQNVDQIFVNA</sequence>
<dbReference type="Proteomes" id="UP000494165">
    <property type="component" value="Unassembled WGS sequence"/>
</dbReference>
<gene>
    <name evidence="1" type="ORF">CLODIP_2_CD00287</name>
</gene>
<dbReference type="EMBL" id="CADEPI010000030">
    <property type="protein sequence ID" value="CAB3367300.1"/>
    <property type="molecule type" value="Genomic_DNA"/>
</dbReference>
<name>A0A8S1CGI0_9INSE</name>
<accession>A0A8S1CGI0</accession>
<evidence type="ECO:0000313" key="2">
    <source>
        <dbReference type="Proteomes" id="UP000494165"/>
    </source>
</evidence>
<reference evidence="1 2" key="1">
    <citation type="submission" date="2020-04" db="EMBL/GenBank/DDBJ databases">
        <authorList>
            <person name="Alioto T."/>
            <person name="Alioto T."/>
            <person name="Gomez Garrido J."/>
        </authorList>
    </citation>
    <scope>NUCLEOTIDE SEQUENCE [LARGE SCALE GENOMIC DNA]</scope>
</reference>